<organism evidence="3 4">
    <name type="scientific">Acinetobacter faecalis</name>
    <dbReference type="NCBI Taxonomy" id="2665161"/>
    <lineage>
        <taxon>Bacteria</taxon>
        <taxon>Pseudomonadati</taxon>
        <taxon>Pseudomonadota</taxon>
        <taxon>Gammaproteobacteria</taxon>
        <taxon>Moraxellales</taxon>
        <taxon>Moraxellaceae</taxon>
        <taxon>Acinetobacter</taxon>
    </lineage>
</organism>
<feature type="signal peptide" evidence="2">
    <location>
        <begin position="1"/>
        <end position="27"/>
    </location>
</feature>
<dbReference type="EMBL" id="JAXHPL010000002">
    <property type="protein sequence ID" value="MDY6485784.1"/>
    <property type="molecule type" value="Genomic_DNA"/>
</dbReference>
<comment type="caution">
    <text evidence="3">The sequence shown here is derived from an EMBL/GenBank/DDBJ whole genome shotgun (WGS) entry which is preliminary data.</text>
</comment>
<dbReference type="RefSeq" id="WP_321087639.1">
    <property type="nucleotide sequence ID" value="NZ_JAXHPH010000003.1"/>
</dbReference>
<feature type="region of interest" description="Disordered" evidence="1">
    <location>
        <begin position="26"/>
        <end position="52"/>
    </location>
</feature>
<dbReference type="Proteomes" id="UP001278995">
    <property type="component" value="Unassembled WGS sequence"/>
</dbReference>
<evidence type="ECO:0000313" key="3">
    <source>
        <dbReference type="EMBL" id="MDY6485784.1"/>
    </source>
</evidence>
<dbReference type="PROSITE" id="PS51257">
    <property type="entry name" value="PROKAR_LIPOPROTEIN"/>
    <property type="match status" value="1"/>
</dbReference>
<accession>A0AB35UT97</accession>
<protein>
    <submittedName>
        <fullName evidence="3">Uncharacterized protein</fullName>
    </submittedName>
</protein>
<reference evidence="3 4" key="1">
    <citation type="submission" date="2023-11" db="EMBL/GenBank/DDBJ databases">
        <title>The common occurrence of Acinetobacte faecalis in cattle feces and its emended description.</title>
        <authorList>
            <person name="Kyselkova M."/>
            <person name="Xanthopoulou K."/>
            <person name="Shestivska V."/>
            <person name="Spanelova P."/>
            <person name="Maixnerova M."/>
            <person name="Higgins P.G."/>
            <person name="Nemec A."/>
        </authorList>
    </citation>
    <scope>NUCLEOTIDE SEQUENCE [LARGE SCALE GENOMIC DNA]</scope>
    <source>
        <strain evidence="3 4">ANC 7483</strain>
    </source>
</reference>
<sequence length="207" mass="23308">MNNMTKMALVGASILSMGALTACQSTANTQDKNHPRMMKEHHGKYDRKMSPEQREAFKKSRAEHREIMQQIHKACDNKSAGSTVQIKAGQKSIDGTCVMTFKPEYKKLDKQLDKKMRQEHRPMHGNIGQGEFKRGEALTDAQRVELVKKFDQRLAEKQARQQAIAKACQGQKDGKAVQIKAGSQTVNGKCEVRFQPTKPTQQVNPTK</sequence>
<feature type="compositionally biased region" description="Basic and acidic residues" evidence="1">
    <location>
        <begin position="31"/>
        <end position="40"/>
    </location>
</feature>
<evidence type="ECO:0000256" key="2">
    <source>
        <dbReference type="SAM" id="SignalP"/>
    </source>
</evidence>
<gene>
    <name evidence="3" type="ORF">SKM51_00885</name>
</gene>
<evidence type="ECO:0000313" key="4">
    <source>
        <dbReference type="Proteomes" id="UP001278995"/>
    </source>
</evidence>
<keyword evidence="2" id="KW-0732">Signal</keyword>
<evidence type="ECO:0000256" key="1">
    <source>
        <dbReference type="SAM" id="MobiDB-lite"/>
    </source>
</evidence>
<proteinExistence type="predicted"/>
<name>A0AB35UT97_9GAMM</name>
<feature type="chain" id="PRO_5044334445" evidence="2">
    <location>
        <begin position="28"/>
        <end position="207"/>
    </location>
</feature>
<dbReference type="AlphaFoldDB" id="A0AB35UT97"/>